<proteinExistence type="predicted"/>
<keyword evidence="3" id="KW-1185">Reference proteome</keyword>
<comment type="caution">
    <text evidence="2">The sequence shown here is derived from an EMBL/GenBank/DDBJ whole genome shotgun (WGS) entry which is preliminary data.</text>
</comment>
<feature type="region of interest" description="Disordered" evidence="1">
    <location>
        <begin position="245"/>
        <end position="264"/>
    </location>
</feature>
<evidence type="ECO:0000313" key="3">
    <source>
        <dbReference type="Proteomes" id="UP001521184"/>
    </source>
</evidence>
<dbReference type="Proteomes" id="UP001521184">
    <property type="component" value="Unassembled WGS sequence"/>
</dbReference>
<organism evidence="2 3">
    <name type="scientific">Diplodia intermedia</name>
    <dbReference type="NCBI Taxonomy" id="856260"/>
    <lineage>
        <taxon>Eukaryota</taxon>
        <taxon>Fungi</taxon>
        <taxon>Dikarya</taxon>
        <taxon>Ascomycota</taxon>
        <taxon>Pezizomycotina</taxon>
        <taxon>Dothideomycetes</taxon>
        <taxon>Dothideomycetes incertae sedis</taxon>
        <taxon>Botryosphaeriales</taxon>
        <taxon>Botryosphaeriaceae</taxon>
        <taxon>Diplodia</taxon>
    </lineage>
</organism>
<sequence>MATFPFDVREHVIPCQQTGGYSRTTSHKRGEAPYLVVKQYIPRDSPGPQDGDVTIIGAQAHGFPTVSTTSINSPHVFLTIRKELYEPLWAEIHSQARSTNVSIRSIWIAESAKQGGNGIPNRTDFGNDATLSASEHADALLHMIHAFRDEIVQPIIGIGHGMGATSLVNMAILHPPLLQTLILIDPTIHHRRMLTVDADADNEKLDPAPIPDNPPARRCCPRSATAWPSHTTAVAAAYGLMEKHEDSRSRRRAYGPLEPRIEPTIDTSTAAAAAIELLPQVSVAENPPNK</sequence>
<dbReference type="Gene3D" id="3.40.50.1820">
    <property type="entry name" value="alpha/beta hydrolase"/>
    <property type="match status" value="1"/>
</dbReference>
<accession>A0ABR3TXS3</accession>
<dbReference type="InterPro" id="IPR029058">
    <property type="entry name" value="AB_hydrolase_fold"/>
</dbReference>
<gene>
    <name evidence="2" type="ORF">SLS58_002837</name>
</gene>
<evidence type="ECO:0008006" key="4">
    <source>
        <dbReference type="Google" id="ProtNLM"/>
    </source>
</evidence>
<evidence type="ECO:0000313" key="2">
    <source>
        <dbReference type="EMBL" id="KAL1647067.1"/>
    </source>
</evidence>
<dbReference type="EMBL" id="JAKEKT020000013">
    <property type="protein sequence ID" value="KAL1647067.1"/>
    <property type="molecule type" value="Genomic_DNA"/>
</dbReference>
<name>A0ABR3TXS3_9PEZI</name>
<reference evidence="2 3" key="1">
    <citation type="journal article" date="2023" name="Plant Dis.">
        <title>First Report of Diplodia intermedia Causing Canker and Dieback Diseases on Apple Trees in Canada.</title>
        <authorList>
            <person name="Ellouze W."/>
            <person name="Ilyukhin E."/>
            <person name="Sulman M."/>
            <person name="Ali S."/>
        </authorList>
    </citation>
    <scope>NUCLEOTIDE SEQUENCE [LARGE SCALE GENOMIC DNA]</scope>
    <source>
        <strain evidence="2 3">M45-28</strain>
    </source>
</reference>
<dbReference type="SUPFAM" id="SSF53474">
    <property type="entry name" value="alpha/beta-Hydrolases"/>
    <property type="match status" value="1"/>
</dbReference>
<protein>
    <recommendedName>
        <fullName evidence="4">Toxin biosynthesis protein</fullName>
    </recommendedName>
</protein>
<evidence type="ECO:0000256" key="1">
    <source>
        <dbReference type="SAM" id="MobiDB-lite"/>
    </source>
</evidence>